<keyword evidence="1" id="KW-1133">Transmembrane helix</keyword>
<accession>A0A1B4FW63</accession>
<dbReference type="EMBL" id="CP013388">
    <property type="protein sequence ID" value="AOJ07918.1"/>
    <property type="molecule type" value="Genomic_DNA"/>
</dbReference>
<dbReference type="Pfam" id="PF11196">
    <property type="entry name" value="DUF2834"/>
    <property type="match status" value="1"/>
</dbReference>
<keyword evidence="1" id="KW-0812">Transmembrane</keyword>
<organism evidence="2 3">
    <name type="scientific">Burkholderia mayonis</name>
    <dbReference type="NCBI Taxonomy" id="1385591"/>
    <lineage>
        <taxon>Bacteria</taxon>
        <taxon>Pseudomonadati</taxon>
        <taxon>Pseudomonadota</taxon>
        <taxon>Betaproteobacteria</taxon>
        <taxon>Burkholderiales</taxon>
        <taxon>Burkholderiaceae</taxon>
        <taxon>Burkholderia</taxon>
        <taxon>pseudomallei group</taxon>
    </lineage>
</organism>
<evidence type="ECO:0008006" key="4">
    <source>
        <dbReference type="Google" id="ProtNLM"/>
    </source>
</evidence>
<proteinExistence type="predicted"/>
<dbReference type="RefSeq" id="WP_066487957.1">
    <property type="nucleotide sequence ID" value="NZ_CP013388.1"/>
</dbReference>
<reference evidence="2 3" key="1">
    <citation type="submission" date="2015-12" db="EMBL/GenBank/DDBJ databases">
        <title>Diversity of Burkholderia near neighbor genomes.</title>
        <authorList>
            <person name="Sahl J."/>
            <person name="Wagner D."/>
            <person name="Keim P."/>
        </authorList>
    </citation>
    <scope>NUCLEOTIDE SEQUENCE [LARGE SCALE GENOMIC DNA]</scope>
    <source>
        <strain evidence="2 3">BDU8</strain>
    </source>
</reference>
<evidence type="ECO:0000313" key="3">
    <source>
        <dbReference type="Proteomes" id="UP000067711"/>
    </source>
</evidence>
<evidence type="ECO:0000256" key="1">
    <source>
        <dbReference type="SAM" id="Phobius"/>
    </source>
</evidence>
<evidence type="ECO:0000313" key="2">
    <source>
        <dbReference type="EMBL" id="AOJ07918.1"/>
    </source>
</evidence>
<dbReference type="Proteomes" id="UP000067711">
    <property type="component" value="Chromosome 2"/>
</dbReference>
<protein>
    <recommendedName>
        <fullName evidence="4">DUF2834 domain-containing protein</fullName>
    </recommendedName>
</protein>
<feature type="transmembrane region" description="Helical" evidence="1">
    <location>
        <begin position="118"/>
        <end position="139"/>
    </location>
</feature>
<keyword evidence="1" id="KW-0472">Membrane</keyword>
<dbReference type="AlphaFoldDB" id="A0A1B4FW63"/>
<dbReference type="InterPro" id="IPR021362">
    <property type="entry name" value="DUF2834"/>
</dbReference>
<feature type="transmembrane region" description="Helical" evidence="1">
    <location>
        <begin position="78"/>
        <end position="98"/>
    </location>
</feature>
<feature type="transmembrane region" description="Helical" evidence="1">
    <location>
        <begin position="48"/>
        <end position="66"/>
    </location>
</feature>
<name>A0A1B4FW63_9BURK</name>
<sequence length="142" mass="15121">MLCAAYGLIALAALIGTWSNNLQYLPLGAANAGPRFLLDTLANPASRSITVDIVLLGAALFLWLVLEARRLAMRGAWIYIVLSIAVAISVAFPLFLIHRERALAAANRPVPETRSLRAGDVAGLVLIALFAIGYGVVALQRV</sequence>
<gene>
    <name evidence="2" type="ORF">WS71_11870</name>
</gene>